<dbReference type="PANTHER" id="PTHR33064">
    <property type="entry name" value="POL PROTEIN"/>
    <property type="match status" value="1"/>
</dbReference>
<evidence type="ECO:0000259" key="2">
    <source>
        <dbReference type="Pfam" id="PF00078"/>
    </source>
</evidence>
<dbReference type="CDD" id="cd00303">
    <property type="entry name" value="retropepsin_like"/>
    <property type="match status" value="1"/>
</dbReference>
<gene>
    <name evidence="3" type="ORF">INT47_007470</name>
</gene>
<feature type="compositionally biased region" description="Acidic residues" evidence="1">
    <location>
        <begin position="14"/>
        <end position="31"/>
    </location>
</feature>
<dbReference type="InterPro" id="IPR043128">
    <property type="entry name" value="Rev_trsase/Diguanyl_cyclase"/>
</dbReference>
<evidence type="ECO:0000313" key="4">
    <source>
        <dbReference type="Proteomes" id="UP000603453"/>
    </source>
</evidence>
<dbReference type="SUPFAM" id="SSF56672">
    <property type="entry name" value="DNA/RNA polymerases"/>
    <property type="match status" value="1"/>
</dbReference>
<dbReference type="InterPro" id="IPR043502">
    <property type="entry name" value="DNA/RNA_pol_sf"/>
</dbReference>
<feature type="domain" description="Reverse transcriptase" evidence="2">
    <location>
        <begin position="745"/>
        <end position="884"/>
    </location>
</feature>
<dbReference type="AlphaFoldDB" id="A0A8H7QIK7"/>
<dbReference type="PANTHER" id="PTHR33064:SF37">
    <property type="entry name" value="RIBONUCLEASE H"/>
    <property type="match status" value="1"/>
</dbReference>
<dbReference type="InterPro" id="IPR021109">
    <property type="entry name" value="Peptidase_aspartic_dom_sf"/>
</dbReference>
<reference evidence="3" key="1">
    <citation type="submission" date="2020-12" db="EMBL/GenBank/DDBJ databases">
        <title>Metabolic potential, ecology and presence of endohyphal bacteria is reflected in genomic diversity of Mucoromycotina.</title>
        <authorList>
            <person name="Muszewska A."/>
            <person name="Okrasinska A."/>
            <person name="Steczkiewicz K."/>
            <person name="Drgas O."/>
            <person name="Orlowska M."/>
            <person name="Perlinska-Lenart U."/>
            <person name="Aleksandrzak-Piekarczyk T."/>
            <person name="Szatraj K."/>
            <person name="Zielenkiewicz U."/>
            <person name="Pilsyk S."/>
            <person name="Malc E."/>
            <person name="Mieczkowski P."/>
            <person name="Kruszewska J.S."/>
            <person name="Biernat P."/>
            <person name="Pawlowska J."/>
        </authorList>
    </citation>
    <scope>NUCLEOTIDE SEQUENCE</scope>
    <source>
        <strain evidence="3">WA0000017839</strain>
    </source>
</reference>
<dbReference type="OrthoDB" id="2246324at2759"/>
<evidence type="ECO:0000313" key="3">
    <source>
        <dbReference type="EMBL" id="KAG2192313.1"/>
    </source>
</evidence>
<keyword evidence="4" id="KW-1185">Reference proteome</keyword>
<sequence length="888" mass="101798">MSKEEVQEIINDVQDGDVEMSEVDSMEEGTPEPEAVSRKERVIPDLEEEEEEVKSTAPAPVPAVTMAKKPVNIFSTPRKAVKTPEKEMSLTDRILKYRATRDAYRSRMMALMDVDPATSIIENEINEYQRKLDLMIKRIASLETSMSPKGEDKLDYRNDLVKAPPVIDLSKVPKLHLASFENSHATSKVLFESIEHFVHEFEMTIHASRNQIEDVWRLCIPVAIPFKFTAWSNEYVVSCSNWEKPKEVLMKKFGNLRSKEANCIKLFDLRMKNNQTVVEYTNEFINLVDAAELNKDDKILVLLYRARLLEPCRQHISAAVEARKQVDPQYQFSINELCDMGREIFGDELVSEKVYGPGNQATSMSKRRPEGASVEWQNFTTGNTATSNMGCPKHGGERSSHTAAECTTEDNVFKKGKFLGNANYPYKATRNPMKGKPCKFCNKVWKYGHECQEYWDAKGIKGKTVLAVHAEQEQTTPSKIKEAMEVDPYECKYKSKEERNPLKLTLTPIIIRNTKVIARIDTGSDISFINKYILEKQFDNKVKISKVNGNLNFLSLDNKNKPSKTKRIGKTEPLKVRYTNDISFDFAFEVVEFNSIMESQFDVLLGLDILTKLRISLSGVAYCYPDEETTLAQFQNVNFDTENKYDPENADYGTEMEREHFLSKIRNAVNDNKNIIKGSFCTMPEAIVSIPLKEKTDNMYIKQYPLVYHQLPEIERQIKEWVDEGIVYESVPNPKFNTPLLTVGKKDDQTGQMTKVRVCMDLRRVNANIDDSKTDKLVIPDMEHVFAEVSSPGRVYTKIDLKNAYFSFPVDKTSQEILSFTFKNKTYRWKGCCFGLSFISQQYSRVISHLFKGMDGVRNYIDYLCIYSAPEDHAELVNEVIEKLTCDS</sequence>
<accession>A0A8H7QIK7</accession>
<feature type="region of interest" description="Disordered" evidence="1">
    <location>
        <begin position="1"/>
        <end position="58"/>
    </location>
</feature>
<organism evidence="3 4">
    <name type="scientific">Mucor saturninus</name>
    <dbReference type="NCBI Taxonomy" id="64648"/>
    <lineage>
        <taxon>Eukaryota</taxon>
        <taxon>Fungi</taxon>
        <taxon>Fungi incertae sedis</taxon>
        <taxon>Mucoromycota</taxon>
        <taxon>Mucoromycotina</taxon>
        <taxon>Mucoromycetes</taxon>
        <taxon>Mucorales</taxon>
        <taxon>Mucorineae</taxon>
        <taxon>Mucoraceae</taxon>
        <taxon>Mucor</taxon>
    </lineage>
</organism>
<dbReference type="Pfam" id="PF00078">
    <property type="entry name" value="RVT_1"/>
    <property type="match status" value="1"/>
</dbReference>
<protein>
    <recommendedName>
        <fullName evidence="2">Reverse transcriptase domain-containing protein</fullName>
    </recommendedName>
</protein>
<proteinExistence type="predicted"/>
<evidence type="ECO:0000256" key="1">
    <source>
        <dbReference type="SAM" id="MobiDB-lite"/>
    </source>
</evidence>
<feature type="compositionally biased region" description="Basic and acidic residues" evidence="1">
    <location>
        <begin position="35"/>
        <end position="44"/>
    </location>
</feature>
<dbReference type="Proteomes" id="UP000603453">
    <property type="component" value="Unassembled WGS sequence"/>
</dbReference>
<dbReference type="Gene3D" id="2.40.70.10">
    <property type="entry name" value="Acid Proteases"/>
    <property type="match status" value="1"/>
</dbReference>
<dbReference type="Gene3D" id="3.30.70.270">
    <property type="match status" value="1"/>
</dbReference>
<dbReference type="CDD" id="cd01647">
    <property type="entry name" value="RT_LTR"/>
    <property type="match status" value="1"/>
</dbReference>
<dbReference type="InterPro" id="IPR000477">
    <property type="entry name" value="RT_dom"/>
</dbReference>
<dbReference type="InterPro" id="IPR051320">
    <property type="entry name" value="Viral_Replic_Matur_Polypro"/>
</dbReference>
<dbReference type="Gene3D" id="3.10.10.10">
    <property type="entry name" value="HIV Type 1 Reverse Transcriptase, subunit A, domain 1"/>
    <property type="match status" value="1"/>
</dbReference>
<name>A0A8H7QIK7_9FUNG</name>
<dbReference type="EMBL" id="JAEPRD010000297">
    <property type="protein sequence ID" value="KAG2192313.1"/>
    <property type="molecule type" value="Genomic_DNA"/>
</dbReference>
<comment type="caution">
    <text evidence="3">The sequence shown here is derived from an EMBL/GenBank/DDBJ whole genome shotgun (WGS) entry which is preliminary data.</text>
</comment>